<dbReference type="RefSeq" id="WP_120464611.1">
    <property type="nucleotide sequence ID" value="NZ_BMIW01000042.1"/>
</dbReference>
<gene>
    <name evidence="1" type="ORF">GCM10010913_42190</name>
</gene>
<reference evidence="2" key="1">
    <citation type="journal article" date="2019" name="Int. J. Syst. Evol. Microbiol.">
        <title>The Global Catalogue of Microorganisms (GCM) 10K type strain sequencing project: providing services to taxonomists for standard genome sequencing and annotation.</title>
        <authorList>
            <consortium name="The Broad Institute Genomics Platform"/>
            <consortium name="The Broad Institute Genome Sequencing Center for Infectious Disease"/>
            <person name="Wu L."/>
            <person name="Ma J."/>
        </authorList>
    </citation>
    <scope>NUCLEOTIDE SEQUENCE [LARGE SCALE GENOMIC DNA]</scope>
    <source>
        <strain evidence="2">CGMCC 1.15420</strain>
    </source>
</reference>
<evidence type="ECO:0000313" key="2">
    <source>
        <dbReference type="Proteomes" id="UP000608420"/>
    </source>
</evidence>
<evidence type="ECO:0000313" key="1">
    <source>
        <dbReference type="EMBL" id="GGG15771.1"/>
    </source>
</evidence>
<sequence>MSYQKAKASLKRAREIEQSSSSMMLEYKRKLADELAKIDADRRFTAEGKEEAKAEIKQKYAIEFLKKSHTMKQEYVANVKKSIREAEKVIYTPPKKPDAVRLGRFEDTFKSLKTELMFIMSKRAAFEKLRGFTEGLDDPYLANRVREDFAEIASKILSAPGDDNISKGVGAGEIKVSARAELGELYEGLLKPYQSEDFRGANEIIEVAKMIDEDPRIHRSPIVNNAAKEAFGSEYARYINDTESFFAAHPEHMPEPFVDEEGDRIRQTAEDVAWVYRDAVNPTLSLDGKGEDE</sequence>
<protein>
    <submittedName>
        <fullName evidence="1">Uncharacterized protein</fullName>
    </submittedName>
</protein>
<name>A0ABQ1W5U0_9BACL</name>
<keyword evidence="2" id="KW-1185">Reference proteome</keyword>
<dbReference type="EMBL" id="BMIW01000042">
    <property type="protein sequence ID" value="GGG15771.1"/>
    <property type="molecule type" value="Genomic_DNA"/>
</dbReference>
<comment type="caution">
    <text evidence="1">The sequence shown here is derived from an EMBL/GenBank/DDBJ whole genome shotgun (WGS) entry which is preliminary data.</text>
</comment>
<proteinExistence type="predicted"/>
<accession>A0ABQ1W5U0</accession>
<dbReference type="Proteomes" id="UP000608420">
    <property type="component" value="Unassembled WGS sequence"/>
</dbReference>
<organism evidence="1 2">
    <name type="scientific">Paenibacillus aceti</name>
    <dbReference type="NCBI Taxonomy" id="1820010"/>
    <lineage>
        <taxon>Bacteria</taxon>
        <taxon>Bacillati</taxon>
        <taxon>Bacillota</taxon>
        <taxon>Bacilli</taxon>
        <taxon>Bacillales</taxon>
        <taxon>Paenibacillaceae</taxon>
        <taxon>Paenibacillus</taxon>
    </lineage>
</organism>